<reference evidence="1 2" key="1">
    <citation type="submission" date="2018-06" db="EMBL/GenBank/DDBJ databases">
        <title>Complete Genomes of Monosporascus.</title>
        <authorList>
            <person name="Robinson A.J."/>
            <person name="Natvig D.O."/>
        </authorList>
    </citation>
    <scope>NUCLEOTIDE SEQUENCE [LARGE SCALE GENOMIC DNA]</scope>
    <source>
        <strain evidence="1 2">CBS 609.92</strain>
    </source>
</reference>
<keyword evidence="2" id="KW-1185">Reference proteome</keyword>
<name>A0ABY0H8I8_9PEZI</name>
<protein>
    <submittedName>
        <fullName evidence="1">Uncharacterized protein</fullName>
    </submittedName>
</protein>
<comment type="caution">
    <text evidence="1">The sequence shown here is derived from an EMBL/GenBank/DDBJ whole genome shotgun (WGS) entry which is preliminary data.</text>
</comment>
<sequence>MQPYVKDTTPEEMARDFDDLYDTVLYGSVTEFTDMLQSIEDSMRESVRPKRGEAIYLRAIRDERRVELTVELGKNFLPLLPQSVKRKAFYESLDRKIIGPAQELQEKMQSSIHYYWFTLNQYEGSSNGAVSDHVRASRLLAELEEVDCEDVFNNRRRWDPAKLHDPPSRDDLLHKLYPICTLSPRLMMRQVGRGEIVKEPRVIRKQRTLVAWATPETRASRLAEEPQTLMNAIYSMRQSRSTGAGGFLKKLL</sequence>
<dbReference type="Proteomes" id="UP000294003">
    <property type="component" value="Unassembled WGS sequence"/>
</dbReference>
<dbReference type="EMBL" id="QJNS01000167">
    <property type="protein sequence ID" value="RYO84243.1"/>
    <property type="molecule type" value="Genomic_DNA"/>
</dbReference>
<evidence type="ECO:0000313" key="2">
    <source>
        <dbReference type="Proteomes" id="UP000294003"/>
    </source>
</evidence>
<proteinExistence type="predicted"/>
<gene>
    <name evidence="1" type="ORF">DL762_005750</name>
</gene>
<accession>A0ABY0H8I8</accession>
<evidence type="ECO:0000313" key="1">
    <source>
        <dbReference type="EMBL" id="RYO84243.1"/>
    </source>
</evidence>
<organism evidence="1 2">
    <name type="scientific">Monosporascus cannonballus</name>
    <dbReference type="NCBI Taxonomy" id="155416"/>
    <lineage>
        <taxon>Eukaryota</taxon>
        <taxon>Fungi</taxon>
        <taxon>Dikarya</taxon>
        <taxon>Ascomycota</taxon>
        <taxon>Pezizomycotina</taxon>
        <taxon>Sordariomycetes</taxon>
        <taxon>Xylariomycetidae</taxon>
        <taxon>Xylariales</taxon>
        <taxon>Xylariales incertae sedis</taxon>
        <taxon>Monosporascus</taxon>
    </lineage>
</organism>